<proteinExistence type="predicted"/>
<dbReference type="Proteomes" id="UP001239909">
    <property type="component" value="Unassembled WGS sequence"/>
</dbReference>
<reference evidence="1 2" key="1">
    <citation type="submission" date="2023-04" db="EMBL/GenBank/DDBJ databases">
        <title>Marinoamorphus aggregata gen. nov., sp. Nov., isolate from tissue of brittle star Ophioplocus japonicus.</title>
        <authorList>
            <person name="Kawano K."/>
            <person name="Sawayama S."/>
            <person name="Nakagawa S."/>
        </authorList>
    </citation>
    <scope>NUCLEOTIDE SEQUENCE [LARGE SCALE GENOMIC DNA]</scope>
    <source>
        <strain evidence="1 2">NKW23</strain>
    </source>
</reference>
<evidence type="ECO:0008006" key="3">
    <source>
        <dbReference type="Google" id="ProtNLM"/>
    </source>
</evidence>
<dbReference type="Pfam" id="PF06620">
    <property type="entry name" value="DUF1150"/>
    <property type="match status" value="1"/>
</dbReference>
<keyword evidence="2" id="KW-1185">Reference proteome</keyword>
<protein>
    <recommendedName>
        <fullName evidence="3">DUF1150 domain-containing protein</fullName>
    </recommendedName>
</protein>
<comment type="caution">
    <text evidence="1">The sequence shown here is derived from an EMBL/GenBank/DDBJ whole genome shotgun (WGS) entry which is preliminary data.</text>
</comment>
<dbReference type="RefSeq" id="WP_285671647.1">
    <property type="nucleotide sequence ID" value="NZ_BSYI01000014.1"/>
</dbReference>
<dbReference type="EMBL" id="BSYI01000014">
    <property type="protein sequence ID" value="GMG82856.1"/>
    <property type="molecule type" value="Genomic_DNA"/>
</dbReference>
<accession>A0ABQ6LKC0</accession>
<organism evidence="1 2">
    <name type="scientific">Paralimibaculum aggregatum</name>
    <dbReference type="NCBI Taxonomy" id="3036245"/>
    <lineage>
        <taxon>Bacteria</taxon>
        <taxon>Pseudomonadati</taxon>
        <taxon>Pseudomonadota</taxon>
        <taxon>Alphaproteobacteria</taxon>
        <taxon>Rhodobacterales</taxon>
        <taxon>Paracoccaceae</taxon>
        <taxon>Paralimibaculum</taxon>
    </lineage>
</organism>
<dbReference type="InterPro" id="IPR009531">
    <property type="entry name" value="DUF1150"/>
</dbReference>
<name>A0ABQ6LKC0_9RHOB</name>
<evidence type="ECO:0000313" key="1">
    <source>
        <dbReference type="EMBL" id="GMG82856.1"/>
    </source>
</evidence>
<sequence length="73" mass="8041">MSKQNETAGKPALRPIVYVREADRDSLPPELQKAAGKIYAIHDASGNQLALAPDRRHAFALARRNDLLPISVH</sequence>
<gene>
    <name evidence="1" type="ORF">LNKW23_20690</name>
</gene>
<evidence type="ECO:0000313" key="2">
    <source>
        <dbReference type="Proteomes" id="UP001239909"/>
    </source>
</evidence>